<evidence type="ECO:0000313" key="3">
    <source>
        <dbReference type="Proteomes" id="UP000257131"/>
    </source>
</evidence>
<comment type="caution">
    <text evidence="2">The sequence shown here is derived from an EMBL/GenBank/DDBJ whole genome shotgun (WGS) entry which is preliminary data.</text>
</comment>
<keyword evidence="1" id="KW-0472">Membrane</keyword>
<protein>
    <submittedName>
        <fullName evidence="2">Uncharacterized protein</fullName>
    </submittedName>
</protein>
<organism evidence="2 3">
    <name type="scientific">Rhodosalinus sediminis</name>
    <dbReference type="NCBI Taxonomy" id="1940533"/>
    <lineage>
        <taxon>Bacteria</taxon>
        <taxon>Pseudomonadati</taxon>
        <taxon>Pseudomonadota</taxon>
        <taxon>Alphaproteobacteria</taxon>
        <taxon>Rhodobacterales</taxon>
        <taxon>Paracoccaceae</taxon>
        <taxon>Rhodosalinus</taxon>
    </lineage>
</organism>
<dbReference type="Proteomes" id="UP000257131">
    <property type="component" value="Unassembled WGS sequence"/>
</dbReference>
<reference evidence="2 3" key="1">
    <citation type="journal article" date="2017" name="Int. J. Syst. Evol. Microbiol.">
        <title>Rhodosalinus sediminis gen. nov., sp. nov., isolated from marine saltern.</title>
        <authorList>
            <person name="Guo L.Y."/>
            <person name="Ling S.K."/>
            <person name="Li C.M."/>
            <person name="Chen G.J."/>
            <person name="Du Z.J."/>
        </authorList>
    </citation>
    <scope>NUCLEOTIDE SEQUENCE [LARGE SCALE GENOMIC DNA]</scope>
    <source>
        <strain evidence="2 3">WDN1C137</strain>
    </source>
</reference>
<keyword evidence="3" id="KW-1185">Reference proteome</keyword>
<dbReference type="AlphaFoldDB" id="A0A3D9BSB7"/>
<dbReference type="OrthoDB" id="7875256at2"/>
<feature type="transmembrane region" description="Helical" evidence="1">
    <location>
        <begin position="24"/>
        <end position="47"/>
    </location>
</feature>
<keyword evidence="1" id="KW-0812">Transmembrane</keyword>
<dbReference type="EMBL" id="QOHR01000012">
    <property type="protein sequence ID" value="REC56332.1"/>
    <property type="molecule type" value="Genomic_DNA"/>
</dbReference>
<name>A0A3D9BSB7_9RHOB</name>
<gene>
    <name evidence="2" type="ORF">DRV84_09815</name>
</gene>
<keyword evidence="1" id="KW-1133">Transmembrane helix</keyword>
<evidence type="ECO:0000313" key="2">
    <source>
        <dbReference type="EMBL" id="REC56332.1"/>
    </source>
</evidence>
<dbReference type="RefSeq" id="WP_115979882.1">
    <property type="nucleotide sequence ID" value="NZ_QOHR01000012.1"/>
</dbReference>
<proteinExistence type="predicted"/>
<evidence type="ECO:0000256" key="1">
    <source>
        <dbReference type="SAM" id="Phobius"/>
    </source>
</evidence>
<sequence length="61" mass="6923">MSERPVRRVEDYTGTCLVLRALNLFWMLVALMLTLGWPAVLVTAVALDAGLRRLRRAPVRD</sequence>
<accession>A0A3D9BSB7</accession>